<keyword evidence="2" id="KW-0808">Transferase</keyword>
<dbReference type="Gene3D" id="3.40.50.150">
    <property type="entry name" value="Vaccinia Virus protein VP39"/>
    <property type="match status" value="1"/>
</dbReference>
<dbReference type="GeneID" id="41587983"/>
<dbReference type="GO" id="GO:0032259">
    <property type="term" value="P:methylation"/>
    <property type="evidence" value="ECO:0007669"/>
    <property type="project" value="UniProtKB-KW"/>
</dbReference>
<protein>
    <submittedName>
        <fullName evidence="2">SAM-dependent methyltransferase</fullName>
    </submittedName>
</protein>
<dbReference type="InterPro" id="IPR029063">
    <property type="entry name" value="SAM-dependent_MTases_sf"/>
</dbReference>
<reference evidence="2 3" key="1">
    <citation type="submission" date="2016-04" db="EMBL/GenBank/DDBJ databases">
        <authorList>
            <person name="Evans L.H."/>
            <person name="Alamgir A."/>
            <person name="Owens N."/>
            <person name="Weber N.D."/>
            <person name="Virtaneva K."/>
            <person name="Barbian K."/>
            <person name="Babar A."/>
            <person name="Rosenke K."/>
        </authorList>
    </citation>
    <scope>NUCLEOTIDE SEQUENCE [LARGE SCALE GENOMIC DNA]</scope>
    <source>
        <strain evidence="3">S5(T) (JCM 30642 \VKM B-2941)</strain>
    </source>
</reference>
<dbReference type="EMBL" id="LT671858">
    <property type="protein sequence ID" value="SIM52443.1"/>
    <property type="molecule type" value="Genomic_DNA"/>
</dbReference>
<dbReference type="AlphaFoldDB" id="A0A1N5TVD2"/>
<dbReference type="Proteomes" id="UP000195607">
    <property type="component" value="Chromosome I"/>
</dbReference>
<evidence type="ECO:0000313" key="2">
    <source>
        <dbReference type="EMBL" id="SIM52443.1"/>
    </source>
</evidence>
<feature type="domain" description="Methyltransferase" evidence="1">
    <location>
        <begin position="37"/>
        <end position="152"/>
    </location>
</feature>
<evidence type="ECO:0000313" key="3">
    <source>
        <dbReference type="Proteomes" id="UP000195607"/>
    </source>
</evidence>
<gene>
    <name evidence="2" type="ORF">CSP5_0705</name>
</gene>
<evidence type="ECO:0000259" key="1">
    <source>
        <dbReference type="Pfam" id="PF13847"/>
    </source>
</evidence>
<dbReference type="RefSeq" id="WP_148689622.1">
    <property type="nucleotide sequence ID" value="NZ_LT671858.1"/>
</dbReference>
<dbReference type="SUPFAM" id="SSF53335">
    <property type="entry name" value="S-adenosyl-L-methionine-dependent methyltransferases"/>
    <property type="match status" value="1"/>
</dbReference>
<keyword evidence="2" id="KW-0489">Methyltransferase</keyword>
<name>A0A1N5TVD2_9ARCH</name>
<organism evidence="2 3">
    <name type="scientific">Cuniculiplasma divulgatum</name>
    <dbReference type="NCBI Taxonomy" id="1673428"/>
    <lineage>
        <taxon>Archaea</taxon>
        <taxon>Methanobacteriati</taxon>
        <taxon>Thermoplasmatota</taxon>
        <taxon>Thermoplasmata</taxon>
        <taxon>Thermoplasmatales</taxon>
        <taxon>Cuniculiplasmataceae</taxon>
        <taxon>Cuniculiplasma</taxon>
    </lineage>
</organism>
<dbReference type="InterPro" id="IPR025714">
    <property type="entry name" value="Methyltranfer_dom"/>
</dbReference>
<proteinExistence type="predicted"/>
<dbReference type="CDD" id="cd02440">
    <property type="entry name" value="AdoMet_MTases"/>
    <property type="match status" value="1"/>
</dbReference>
<sequence length="249" mass="28554">MSDYRDFFGKNAEKYAASESHRNGKDLEILINLLDLKDSYRCLDLAAGTGFTSISLAKKVQSVVAYDGTEQMLEQAKILSEQEGVHNISFVLGRVEDLPFNESEFDVVTTRRAAHHFHDKDQFLREAFRVMKKGGKLGIADLVEPETDDQGNYNKLEILRDQSHVRAEKISQWKILVKKAGFNNVIAEEMVEPTHFLKWLYPVDENSKSGMDVKKYIESLGDEDLKKMDFDIHNMILQKHRMVLTAEKP</sequence>
<accession>A0A1N5TVD2</accession>
<dbReference type="GO" id="GO:0008168">
    <property type="term" value="F:methyltransferase activity"/>
    <property type="evidence" value="ECO:0007669"/>
    <property type="project" value="UniProtKB-KW"/>
</dbReference>
<dbReference type="Pfam" id="PF13847">
    <property type="entry name" value="Methyltransf_31"/>
    <property type="match status" value="1"/>
</dbReference>
<dbReference type="PANTHER" id="PTHR43591">
    <property type="entry name" value="METHYLTRANSFERASE"/>
    <property type="match status" value="1"/>
</dbReference>